<feature type="compositionally biased region" description="Basic residues" evidence="4">
    <location>
        <begin position="134"/>
        <end position="147"/>
    </location>
</feature>
<dbReference type="PROSITE" id="PS50158">
    <property type="entry name" value="ZF_CCHC"/>
    <property type="match status" value="1"/>
</dbReference>
<evidence type="ECO:0000256" key="3">
    <source>
        <dbReference type="PROSITE-ProRule" id="PRU00176"/>
    </source>
</evidence>
<dbReference type="InterPro" id="IPR012677">
    <property type="entry name" value="Nucleotide-bd_a/b_plait_sf"/>
</dbReference>
<keyword evidence="8" id="KW-1185">Reference proteome</keyword>
<proteinExistence type="predicted"/>
<protein>
    <submittedName>
        <fullName evidence="7">Uncharacterized protein</fullName>
    </submittedName>
</protein>
<dbReference type="SMART" id="SM00360">
    <property type="entry name" value="RRM"/>
    <property type="match status" value="2"/>
</dbReference>
<feature type="domain" description="RRM" evidence="5">
    <location>
        <begin position="282"/>
        <end position="358"/>
    </location>
</feature>
<dbReference type="Proteomes" id="UP001459277">
    <property type="component" value="Unassembled WGS sequence"/>
</dbReference>
<dbReference type="InterPro" id="IPR001878">
    <property type="entry name" value="Znf_CCHC"/>
</dbReference>
<organism evidence="7 8">
    <name type="scientific">Lithocarpus litseifolius</name>
    <dbReference type="NCBI Taxonomy" id="425828"/>
    <lineage>
        <taxon>Eukaryota</taxon>
        <taxon>Viridiplantae</taxon>
        <taxon>Streptophyta</taxon>
        <taxon>Embryophyta</taxon>
        <taxon>Tracheophyta</taxon>
        <taxon>Spermatophyta</taxon>
        <taxon>Magnoliopsida</taxon>
        <taxon>eudicotyledons</taxon>
        <taxon>Gunneridae</taxon>
        <taxon>Pentapetalae</taxon>
        <taxon>rosids</taxon>
        <taxon>fabids</taxon>
        <taxon>Fagales</taxon>
        <taxon>Fagaceae</taxon>
        <taxon>Lithocarpus</taxon>
    </lineage>
</organism>
<feature type="compositionally biased region" description="Basic and acidic residues" evidence="4">
    <location>
        <begin position="70"/>
        <end position="79"/>
    </location>
</feature>
<keyword evidence="2" id="KW-0863">Zinc-finger</keyword>
<feature type="compositionally biased region" description="Basic residues" evidence="4">
    <location>
        <begin position="59"/>
        <end position="69"/>
    </location>
</feature>
<reference evidence="7 8" key="1">
    <citation type="submission" date="2024-01" db="EMBL/GenBank/DDBJ databases">
        <title>A telomere-to-telomere, gap-free genome of sweet tea (Lithocarpus litseifolius).</title>
        <authorList>
            <person name="Zhou J."/>
        </authorList>
    </citation>
    <scope>NUCLEOTIDE SEQUENCE [LARGE SCALE GENOMIC DNA]</scope>
    <source>
        <strain evidence="7">Zhou-2022a</strain>
        <tissue evidence="7">Leaf</tissue>
    </source>
</reference>
<feature type="compositionally biased region" description="Polar residues" evidence="4">
    <location>
        <begin position="21"/>
        <end position="33"/>
    </location>
</feature>
<accession>A0AAW2CXK5</accession>
<dbReference type="SMART" id="SM00343">
    <property type="entry name" value="ZnF_C2HC"/>
    <property type="match status" value="1"/>
</dbReference>
<dbReference type="Gene3D" id="3.30.70.330">
    <property type="match status" value="2"/>
</dbReference>
<dbReference type="SUPFAM" id="SSF54928">
    <property type="entry name" value="RNA-binding domain, RBD"/>
    <property type="match status" value="2"/>
</dbReference>
<name>A0AAW2CXK5_9ROSI</name>
<evidence type="ECO:0000259" key="6">
    <source>
        <dbReference type="PROSITE" id="PS50158"/>
    </source>
</evidence>
<dbReference type="InterPro" id="IPR034361">
    <property type="entry name" value="PHIP1_RRM1"/>
</dbReference>
<feature type="domain" description="RRM" evidence="5">
    <location>
        <begin position="187"/>
        <end position="264"/>
    </location>
</feature>
<dbReference type="Pfam" id="PF00076">
    <property type="entry name" value="RRM_1"/>
    <property type="match status" value="2"/>
</dbReference>
<dbReference type="Pfam" id="PF00098">
    <property type="entry name" value="zf-CCHC"/>
    <property type="match status" value="1"/>
</dbReference>
<feature type="region of interest" description="Disordered" evidence="4">
    <location>
        <begin position="21"/>
        <end position="178"/>
    </location>
</feature>
<keyword evidence="2" id="KW-0862">Zinc</keyword>
<gene>
    <name evidence="7" type="ORF">SO802_016811</name>
</gene>
<dbReference type="GO" id="GO:0008270">
    <property type="term" value="F:zinc ion binding"/>
    <property type="evidence" value="ECO:0007669"/>
    <property type="project" value="UniProtKB-KW"/>
</dbReference>
<keyword evidence="2" id="KW-0479">Metal-binding</keyword>
<sequence length="443" mass="48663">MVLSNKKLKRKLRAELAETITITVSESNPNNGGPTKPDPNAKPQLSLKELIDSATQKPRLTKREKRRKKLSLEDPEAVKSRRSGGGGGDPEEKEGGSESLVEKKKKKKRKREEEEEVKDGALDSEENGVVKEAKKSKKKKKKKKVKKKKEEGKSEEENNGAELGSEVKGVVETNKNGESQPYEEVAKKIYVGGIPYYSTEDDIQSFFESCGTITEIDCMKFPESGKFRGIAIISFKTEAAAKRALALDGADMGGLYLKIQPYKATRVIKLPDFAPKIVEGYNRIYVGNLSWDITEDELQKFFSDCNISSIRFGEDKETGEFRGYAHVDFSDSLSLTMALKLDQQIVCGRPVKISCAVPMKGAGIKSRSAHTSEVADNATSQGVDNTTNQITDNATSQVADKAEQSSVSGKIRRRTCYECGEKGHLSSACPKKQNADPTNSGAS</sequence>
<dbReference type="InterPro" id="IPR000504">
    <property type="entry name" value="RRM_dom"/>
</dbReference>
<feature type="compositionally biased region" description="Basic and acidic residues" evidence="4">
    <location>
        <begin position="93"/>
        <end position="102"/>
    </location>
</feature>
<evidence type="ECO:0000313" key="7">
    <source>
        <dbReference type="EMBL" id="KAL0003030.1"/>
    </source>
</evidence>
<evidence type="ECO:0000313" key="8">
    <source>
        <dbReference type="Proteomes" id="UP001459277"/>
    </source>
</evidence>
<evidence type="ECO:0000259" key="5">
    <source>
        <dbReference type="PROSITE" id="PS50102"/>
    </source>
</evidence>
<feature type="region of interest" description="Disordered" evidence="4">
    <location>
        <begin position="422"/>
        <end position="443"/>
    </location>
</feature>
<dbReference type="AlphaFoldDB" id="A0AAW2CXK5"/>
<dbReference type="CDD" id="cd12271">
    <property type="entry name" value="RRM1_PHIP1"/>
    <property type="match status" value="1"/>
</dbReference>
<dbReference type="InterPro" id="IPR036875">
    <property type="entry name" value="Znf_CCHC_sf"/>
</dbReference>
<dbReference type="SUPFAM" id="SSF57756">
    <property type="entry name" value="Retrovirus zinc finger-like domains"/>
    <property type="match status" value="1"/>
</dbReference>
<evidence type="ECO:0000256" key="2">
    <source>
        <dbReference type="PROSITE-ProRule" id="PRU00047"/>
    </source>
</evidence>
<dbReference type="PANTHER" id="PTHR23236">
    <property type="entry name" value="EUKARYOTIC TRANSLATION INITIATION FACTOR 4B/4H"/>
    <property type="match status" value="1"/>
</dbReference>
<dbReference type="GO" id="GO:0003723">
    <property type="term" value="F:RNA binding"/>
    <property type="evidence" value="ECO:0007669"/>
    <property type="project" value="UniProtKB-UniRule"/>
</dbReference>
<dbReference type="PANTHER" id="PTHR23236:SF24">
    <property type="entry name" value="PHRAGMOPLASTIN INTERACTING PROTEIN 1"/>
    <property type="match status" value="1"/>
</dbReference>
<feature type="compositionally biased region" description="Polar residues" evidence="4">
    <location>
        <begin position="377"/>
        <end position="388"/>
    </location>
</feature>
<feature type="region of interest" description="Disordered" evidence="4">
    <location>
        <begin position="366"/>
        <end position="388"/>
    </location>
</feature>
<keyword evidence="1 3" id="KW-0694">RNA-binding</keyword>
<feature type="compositionally biased region" description="Acidic residues" evidence="4">
    <location>
        <begin position="113"/>
        <end position="126"/>
    </location>
</feature>
<dbReference type="Gene3D" id="4.10.60.10">
    <property type="entry name" value="Zinc finger, CCHC-type"/>
    <property type="match status" value="1"/>
</dbReference>
<dbReference type="EMBL" id="JAZDWU010000005">
    <property type="protein sequence ID" value="KAL0003030.1"/>
    <property type="molecule type" value="Genomic_DNA"/>
</dbReference>
<dbReference type="PROSITE" id="PS50102">
    <property type="entry name" value="RRM"/>
    <property type="match status" value="2"/>
</dbReference>
<comment type="caution">
    <text evidence="7">The sequence shown here is derived from an EMBL/GenBank/DDBJ whole genome shotgun (WGS) entry which is preliminary data.</text>
</comment>
<evidence type="ECO:0000256" key="1">
    <source>
        <dbReference type="ARBA" id="ARBA00022884"/>
    </source>
</evidence>
<evidence type="ECO:0000256" key="4">
    <source>
        <dbReference type="SAM" id="MobiDB-lite"/>
    </source>
</evidence>
<dbReference type="InterPro" id="IPR035979">
    <property type="entry name" value="RBD_domain_sf"/>
</dbReference>
<feature type="domain" description="CCHC-type" evidence="6">
    <location>
        <begin position="416"/>
        <end position="431"/>
    </location>
</feature>